<dbReference type="EMBL" id="BDGG01000006">
    <property type="protein sequence ID" value="GAV00365.1"/>
    <property type="molecule type" value="Genomic_DNA"/>
</dbReference>
<organism evidence="2 3">
    <name type="scientific">Ramazzottius varieornatus</name>
    <name type="common">Water bear</name>
    <name type="synonym">Tardigrade</name>
    <dbReference type="NCBI Taxonomy" id="947166"/>
    <lineage>
        <taxon>Eukaryota</taxon>
        <taxon>Metazoa</taxon>
        <taxon>Ecdysozoa</taxon>
        <taxon>Tardigrada</taxon>
        <taxon>Eutardigrada</taxon>
        <taxon>Parachela</taxon>
        <taxon>Hypsibioidea</taxon>
        <taxon>Ramazzottiidae</taxon>
        <taxon>Ramazzottius</taxon>
    </lineage>
</organism>
<keyword evidence="3" id="KW-1185">Reference proteome</keyword>
<keyword evidence="1" id="KW-0472">Membrane</keyword>
<accession>A0A1D1VFF3</accession>
<feature type="transmembrane region" description="Helical" evidence="1">
    <location>
        <begin position="73"/>
        <end position="91"/>
    </location>
</feature>
<evidence type="ECO:0000256" key="1">
    <source>
        <dbReference type="SAM" id="Phobius"/>
    </source>
</evidence>
<dbReference type="Proteomes" id="UP000186922">
    <property type="component" value="Unassembled WGS sequence"/>
</dbReference>
<proteinExistence type="predicted"/>
<gene>
    <name evidence="2" type="primary">RvY_11227-1</name>
    <name evidence="2" type="synonym">RvY_11227.1</name>
    <name evidence="2" type="ORF">RvY_11227</name>
</gene>
<protein>
    <submittedName>
        <fullName evidence="2">Uncharacterized protein</fullName>
    </submittedName>
</protein>
<evidence type="ECO:0000313" key="2">
    <source>
        <dbReference type="EMBL" id="GAV00365.1"/>
    </source>
</evidence>
<keyword evidence="1" id="KW-0812">Transmembrane</keyword>
<reference evidence="2 3" key="1">
    <citation type="journal article" date="2016" name="Nat. Commun.">
        <title>Extremotolerant tardigrade genome and improved radiotolerance of human cultured cells by tardigrade-unique protein.</title>
        <authorList>
            <person name="Hashimoto T."/>
            <person name="Horikawa D.D."/>
            <person name="Saito Y."/>
            <person name="Kuwahara H."/>
            <person name="Kozuka-Hata H."/>
            <person name="Shin-I T."/>
            <person name="Minakuchi Y."/>
            <person name="Ohishi K."/>
            <person name="Motoyama A."/>
            <person name="Aizu T."/>
            <person name="Enomoto A."/>
            <person name="Kondo K."/>
            <person name="Tanaka S."/>
            <person name="Hara Y."/>
            <person name="Koshikawa S."/>
            <person name="Sagara H."/>
            <person name="Miura T."/>
            <person name="Yokobori S."/>
            <person name="Miyagawa K."/>
            <person name="Suzuki Y."/>
            <person name="Kubo T."/>
            <person name="Oyama M."/>
            <person name="Kohara Y."/>
            <person name="Fujiyama A."/>
            <person name="Arakawa K."/>
            <person name="Katayama T."/>
            <person name="Toyoda A."/>
            <person name="Kunieda T."/>
        </authorList>
    </citation>
    <scope>NUCLEOTIDE SEQUENCE [LARGE SCALE GENOMIC DNA]</scope>
    <source>
        <strain evidence="2 3">YOKOZUNA-1</strain>
    </source>
</reference>
<name>A0A1D1VFF3_RAMVA</name>
<comment type="caution">
    <text evidence="2">The sequence shown here is derived from an EMBL/GenBank/DDBJ whole genome shotgun (WGS) entry which is preliminary data.</text>
</comment>
<sequence>MFTVLRCPLTEYWIDTRQNNGKHSSGLRKFWASAVLLTVIGTTADEFIRITFPRGARSQSTRVKICATRDRELSAGVQIVFGHLLVMYMMFVEFSRLKPTRCIVDILLKAYRQCEKADVEKRSYVYKSIWQTLKNQDKLPSGKLVYFSSYFL</sequence>
<dbReference type="AlphaFoldDB" id="A0A1D1VFF3"/>
<keyword evidence="1" id="KW-1133">Transmembrane helix</keyword>
<evidence type="ECO:0000313" key="3">
    <source>
        <dbReference type="Proteomes" id="UP000186922"/>
    </source>
</evidence>
<feature type="transmembrane region" description="Helical" evidence="1">
    <location>
        <begin position="30"/>
        <end position="52"/>
    </location>
</feature>